<feature type="non-terminal residue" evidence="7">
    <location>
        <position position="1"/>
    </location>
</feature>
<comment type="caution">
    <text evidence="7">The sequence shown here is derived from an EMBL/GenBank/DDBJ whole genome shotgun (WGS) entry which is preliminary data.</text>
</comment>
<evidence type="ECO:0000256" key="1">
    <source>
        <dbReference type="ARBA" id="ARBA00004123"/>
    </source>
</evidence>
<accession>A0ABC8M459</accession>
<evidence type="ECO:0000256" key="5">
    <source>
        <dbReference type="ARBA" id="ARBA00023163"/>
    </source>
</evidence>
<keyword evidence="4" id="KW-0238">DNA-binding</keyword>
<keyword evidence="3" id="KW-0805">Transcription regulation</keyword>
<name>A0ABC8M459_ERUVS</name>
<gene>
    <name evidence="7" type="ORF">ERUC_LOCUS42846</name>
</gene>
<dbReference type="InterPro" id="IPR022042">
    <property type="entry name" value="snRNA-activating_su3"/>
</dbReference>
<keyword evidence="6" id="KW-0539">Nucleus</keyword>
<dbReference type="Pfam" id="PF12251">
    <property type="entry name" value="SNAPC3"/>
    <property type="match status" value="1"/>
</dbReference>
<reference evidence="7 8" key="1">
    <citation type="submission" date="2022-03" db="EMBL/GenBank/DDBJ databases">
        <authorList>
            <person name="Macdonald S."/>
            <person name="Ahmed S."/>
            <person name="Newling K."/>
        </authorList>
    </citation>
    <scope>NUCLEOTIDE SEQUENCE [LARGE SCALE GENOMIC DNA]</scope>
</reference>
<evidence type="ECO:0000256" key="4">
    <source>
        <dbReference type="ARBA" id="ARBA00023125"/>
    </source>
</evidence>
<dbReference type="PANTHER" id="PTHR13421">
    <property type="entry name" value="SNRNA-ACTIVATING PROTEIN COMPLEX SUBUNIT 3"/>
    <property type="match status" value="1"/>
</dbReference>
<comment type="subcellular location">
    <subcellularLocation>
        <location evidence="1">Nucleus</location>
    </subcellularLocation>
</comment>
<dbReference type="GO" id="GO:0005634">
    <property type="term" value="C:nucleus"/>
    <property type="evidence" value="ECO:0007669"/>
    <property type="project" value="UniProtKB-SubCell"/>
</dbReference>
<evidence type="ECO:0000256" key="2">
    <source>
        <dbReference type="ARBA" id="ARBA00010410"/>
    </source>
</evidence>
<comment type="similarity">
    <text evidence="2">Belongs to the SNAPC3/SRD2 family.</text>
</comment>
<evidence type="ECO:0000256" key="3">
    <source>
        <dbReference type="ARBA" id="ARBA00023015"/>
    </source>
</evidence>
<sequence length="116" mass="13397">EAYIANVEQLAKLKQKHDENKAHVRLHCFGFDFPSAKLGKMQSKSLEGFEKMYSLKSVDNCTASDKIHCVTSQLMEKARKYDPSGYFLTEDIFHIDLRNPSETYCSKPVKFMELKI</sequence>
<dbReference type="PANTHER" id="PTHR13421:SF16">
    <property type="entry name" value="SNRNA-ACTIVATING PROTEIN COMPLEX SUBUNIT 3"/>
    <property type="match status" value="1"/>
</dbReference>
<proteinExistence type="inferred from homology"/>
<evidence type="ECO:0000256" key="6">
    <source>
        <dbReference type="ARBA" id="ARBA00023242"/>
    </source>
</evidence>
<evidence type="ECO:0000313" key="7">
    <source>
        <dbReference type="EMBL" id="CAH8390363.1"/>
    </source>
</evidence>
<dbReference type="GO" id="GO:0003677">
    <property type="term" value="F:DNA binding"/>
    <property type="evidence" value="ECO:0007669"/>
    <property type="project" value="UniProtKB-KW"/>
</dbReference>
<evidence type="ECO:0000313" key="8">
    <source>
        <dbReference type="Proteomes" id="UP001642260"/>
    </source>
</evidence>
<organism evidence="7 8">
    <name type="scientific">Eruca vesicaria subsp. sativa</name>
    <name type="common">Garden rocket</name>
    <name type="synonym">Eruca sativa</name>
    <dbReference type="NCBI Taxonomy" id="29727"/>
    <lineage>
        <taxon>Eukaryota</taxon>
        <taxon>Viridiplantae</taxon>
        <taxon>Streptophyta</taxon>
        <taxon>Embryophyta</taxon>
        <taxon>Tracheophyta</taxon>
        <taxon>Spermatophyta</taxon>
        <taxon>Magnoliopsida</taxon>
        <taxon>eudicotyledons</taxon>
        <taxon>Gunneridae</taxon>
        <taxon>Pentapetalae</taxon>
        <taxon>rosids</taxon>
        <taxon>malvids</taxon>
        <taxon>Brassicales</taxon>
        <taxon>Brassicaceae</taxon>
        <taxon>Brassiceae</taxon>
        <taxon>Eruca</taxon>
    </lineage>
</organism>
<protein>
    <submittedName>
        <fullName evidence="7">Uncharacterized protein</fullName>
    </submittedName>
</protein>
<dbReference type="Proteomes" id="UP001642260">
    <property type="component" value="Unassembled WGS sequence"/>
</dbReference>
<dbReference type="AlphaFoldDB" id="A0ABC8M459"/>
<keyword evidence="8" id="KW-1185">Reference proteome</keyword>
<keyword evidence="5" id="KW-0804">Transcription</keyword>
<dbReference type="EMBL" id="CAKOAT010892931">
    <property type="protein sequence ID" value="CAH8390363.1"/>
    <property type="molecule type" value="Genomic_DNA"/>
</dbReference>